<dbReference type="EMBL" id="BT068916">
    <property type="protein sequence ID" value="ACN35813.1"/>
    <property type="molecule type" value="mRNA"/>
</dbReference>
<feature type="compositionally biased region" description="Polar residues" evidence="1">
    <location>
        <begin position="104"/>
        <end position="118"/>
    </location>
</feature>
<feature type="region of interest" description="Disordered" evidence="1">
    <location>
        <begin position="92"/>
        <end position="118"/>
    </location>
</feature>
<organism evidence="2">
    <name type="scientific">Zea mays</name>
    <name type="common">Maize</name>
    <dbReference type="NCBI Taxonomy" id="4577"/>
    <lineage>
        <taxon>Eukaryota</taxon>
        <taxon>Viridiplantae</taxon>
        <taxon>Streptophyta</taxon>
        <taxon>Embryophyta</taxon>
        <taxon>Tracheophyta</taxon>
        <taxon>Spermatophyta</taxon>
        <taxon>Magnoliopsida</taxon>
        <taxon>Liliopsida</taxon>
        <taxon>Poales</taxon>
        <taxon>Poaceae</taxon>
        <taxon>PACMAD clade</taxon>
        <taxon>Panicoideae</taxon>
        <taxon>Andropogonodae</taxon>
        <taxon>Andropogoneae</taxon>
        <taxon>Tripsacinae</taxon>
        <taxon>Zea</taxon>
    </lineage>
</organism>
<reference evidence="2" key="2">
    <citation type="submission" date="2012-06" db="EMBL/GenBank/DDBJ databases">
        <authorList>
            <person name="Yu Y."/>
            <person name="Currie J."/>
            <person name="Lomeli R."/>
            <person name="Angelova A."/>
            <person name="Collura K."/>
            <person name="Wissotski M."/>
            <person name="Campos D."/>
            <person name="Kudrna D."/>
            <person name="Golser W."/>
            <person name="Ashely E."/>
            <person name="Descour A."/>
            <person name="Fernandes J."/>
            <person name="Soderlund C."/>
            <person name="Walbot V."/>
        </authorList>
    </citation>
    <scope>NUCLEOTIDE SEQUENCE</scope>
    <source>
        <strain evidence="2">B73</strain>
    </source>
</reference>
<dbReference type="AlphaFoldDB" id="C0PKU7"/>
<proteinExistence type="evidence at transcript level"/>
<accession>C0PKU7</accession>
<evidence type="ECO:0000313" key="2">
    <source>
        <dbReference type="EMBL" id="ACN35813.1"/>
    </source>
</evidence>
<reference evidence="2" key="1">
    <citation type="journal article" date="2009" name="PLoS Genet.">
        <title>Sequencing, mapping, and analysis of 27,455 maize full-length cDNAs.</title>
        <authorList>
            <person name="Soderlund C."/>
            <person name="Descour A."/>
            <person name="Kudrna D."/>
            <person name="Bomhoff M."/>
            <person name="Boyd L."/>
            <person name="Currie J."/>
            <person name="Angelova A."/>
            <person name="Collura K."/>
            <person name="Wissotski M."/>
            <person name="Ashley E."/>
            <person name="Morrow D."/>
            <person name="Fernandes J."/>
            <person name="Walbot V."/>
            <person name="Yu Y."/>
        </authorList>
    </citation>
    <scope>NUCLEOTIDE SEQUENCE</scope>
    <source>
        <strain evidence="2">B73</strain>
    </source>
</reference>
<evidence type="ECO:0000256" key="1">
    <source>
        <dbReference type="SAM" id="MobiDB-lite"/>
    </source>
</evidence>
<sequence>MKRVSVQLRRHSLSSSDAFCFSSGAQPLWMTSRSFAASPASTAAGAHSSGAIRHTVHSIDSARRVHASETLISTRTALGIVRGQSLRAVLPSGTADRASKMSKAGSTHSVASSGNNSTSCGTAPMLTTILLAGLCTAQIELSSSSPATTPSGCRLSRMRRMTPTKRLRLATVSGRKPLSSMRMRMRRTQLILVSAAPSLSMSTTSDTFAGCMSAAFVSASSGTPLTRMATASVPTAWDVKGPSSDVSRTTPPASAMALVTDWWAVARARSSRSAATRAWPLRACLLGIAVPRRPWTRSAARPWKSAERFLNLVYRRENQAAMSCRRVALGVSASSQSSCIVVGQVRWPRASHREMLARSYICPVQSVTGSTMGSREIGQMKTAGTASSPPPSPAASSSSIILRSSTGCFPASPAAASSGSSAPPRMPSLSAVSMSSTCPPQGSSWYCGIVAAQRRLPPPTHTTTTTDGETLLAARRPWRRRNDGANHGVT</sequence>
<name>C0PKU7_MAIZE</name>
<protein>
    <submittedName>
        <fullName evidence="2">Uncharacterized protein</fullName>
    </submittedName>
</protein>